<reference evidence="11 13" key="2">
    <citation type="submission" date="2019-06" db="EMBL/GenBank/DDBJ databases">
        <title>Complete genome of Dickeya zeae PL65.</title>
        <authorList>
            <person name="Boluk G."/>
            <person name="Arif M."/>
        </authorList>
    </citation>
    <scope>NUCLEOTIDE SEQUENCE [LARGE SCALE GENOMIC DNA]</scope>
    <source>
        <strain evidence="11 13">PL65</strain>
    </source>
</reference>
<keyword evidence="13" id="KW-1185">Reference proteome</keyword>
<keyword evidence="4" id="KW-0997">Cell inner membrane</keyword>
<feature type="transmembrane region" description="Helical" evidence="8">
    <location>
        <begin position="168"/>
        <end position="193"/>
    </location>
</feature>
<proteinExistence type="inferred from homology"/>
<evidence type="ECO:0000256" key="8">
    <source>
        <dbReference type="RuleBase" id="RU363032"/>
    </source>
</evidence>
<dbReference type="SUPFAM" id="SSF161098">
    <property type="entry name" value="MetI-like"/>
    <property type="match status" value="1"/>
</dbReference>
<evidence type="ECO:0000313" key="10">
    <source>
        <dbReference type="EMBL" id="QIZ50930.1"/>
    </source>
</evidence>
<dbReference type="GO" id="GO:0071916">
    <property type="term" value="F:dipeptide transmembrane transporter activity"/>
    <property type="evidence" value="ECO:0007669"/>
    <property type="project" value="TreeGrafter"/>
</dbReference>
<keyword evidence="2 8" id="KW-0813">Transport</keyword>
<protein>
    <submittedName>
        <fullName evidence="10">ABC transporter permease</fullName>
    </submittedName>
</protein>
<dbReference type="PROSITE" id="PS50928">
    <property type="entry name" value="ABC_TM1"/>
    <property type="match status" value="1"/>
</dbReference>
<feature type="transmembrane region" description="Helical" evidence="8">
    <location>
        <begin position="39"/>
        <end position="60"/>
    </location>
</feature>
<evidence type="ECO:0000256" key="1">
    <source>
        <dbReference type="ARBA" id="ARBA00004429"/>
    </source>
</evidence>
<accession>A0AAE7CZ29</accession>
<dbReference type="Pfam" id="PF19300">
    <property type="entry name" value="BPD_transp_1_N"/>
    <property type="match status" value="1"/>
</dbReference>
<dbReference type="PANTHER" id="PTHR43163:SF8">
    <property type="entry name" value="D,D-DIPEPTIDE TRANSPORT SYSTEM PERMEASE PROTEIN DDPB-RELATED"/>
    <property type="match status" value="1"/>
</dbReference>
<dbReference type="EMBL" id="CP040817">
    <property type="protein sequence ID" value="QYM94267.1"/>
    <property type="molecule type" value="Genomic_DNA"/>
</dbReference>
<evidence type="ECO:0000313" key="12">
    <source>
        <dbReference type="Proteomes" id="UP000500801"/>
    </source>
</evidence>
<dbReference type="PANTHER" id="PTHR43163">
    <property type="entry name" value="DIPEPTIDE TRANSPORT SYSTEM PERMEASE PROTEIN DPPB-RELATED"/>
    <property type="match status" value="1"/>
</dbReference>
<feature type="transmembrane region" description="Helical" evidence="8">
    <location>
        <begin position="133"/>
        <end position="156"/>
    </location>
</feature>
<feature type="transmembrane region" description="Helical" evidence="8">
    <location>
        <begin position="334"/>
        <end position="362"/>
    </location>
</feature>
<comment type="similarity">
    <text evidence="8">Belongs to the binding-protein-dependent transport system permease family.</text>
</comment>
<keyword evidence="3" id="KW-1003">Cell membrane</keyword>
<comment type="subcellular location">
    <subcellularLocation>
        <location evidence="1">Cell inner membrane</location>
        <topology evidence="1">Multi-pass membrane protein</topology>
    </subcellularLocation>
    <subcellularLocation>
        <location evidence="8">Cell membrane</location>
        <topology evidence="8">Multi-pass membrane protein</topology>
    </subcellularLocation>
</comment>
<dbReference type="Proteomes" id="UP000500801">
    <property type="component" value="Chromosome"/>
</dbReference>
<dbReference type="InterPro" id="IPR035906">
    <property type="entry name" value="MetI-like_sf"/>
</dbReference>
<dbReference type="AlphaFoldDB" id="A0AAE7CZ29"/>
<dbReference type="CDD" id="cd06261">
    <property type="entry name" value="TM_PBP2"/>
    <property type="match status" value="1"/>
</dbReference>
<evidence type="ECO:0000256" key="2">
    <source>
        <dbReference type="ARBA" id="ARBA00022448"/>
    </source>
</evidence>
<keyword evidence="6 8" id="KW-1133">Transmembrane helix</keyword>
<feature type="domain" description="ABC transmembrane type-1" evidence="9">
    <location>
        <begin position="129"/>
        <end position="355"/>
    </location>
</feature>
<dbReference type="Pfam" id="PF00528">
    <property type="entry name" value="BPD_transp_1"/>
    <property type="match status" value="1"/>
</dbReference>
<dbReference type="EMBL" id="CP033622">
    <property type="protein sequence ID" value="QIZ50930.1"/>
    <property type="molecule type" value="Genomic_DNA"/>
</dbReference>
<keyword evidence="7 8" id="KW-0472">Membrane</keyword>
<reference evidence="10 12" key="1">
    <citation type="submission" date="2018-11" db="EMBL/GenBank/DDBJ databases">
        <title>Complete genome sequence of Dickeya zeae strain CE1 infecting Canna edulis Ker-Gawl. in China.</title>
        <authorList>
            <person name="Zhang J."/>
            <person name="Lin B."/>
            <person name="Shen H."/>
            <person name="Jiang S."/>
            <person name="Pu X."/>
            <person name="Sun D."/>
        </authorList>
    </citation>
    <scope>NUCLEOTIDE SEQUENCE [LARGE SCALE GENOMIC DNA]</scope>
    <source>
        <strain evidence="10 12">CE1</strain>
    </source>
</reference>
<keyword evidence="5 8" id="KW-0812">Transmembrane</keyword>
<evidence type="ECO:0000256" key="6">
    <source>
        <dbReference type="ARBA" id="ARBA00022989"/>
    </source>
</evidence>
<dbReference type="InterPro" id="IPR000515">
    <property type="entry name" value="MetI-like"/>
</dbReference>
<gene>
    <name evidence="10" type="ORF">DWG24_09200</name>
    <name evidence="11" type="ORF">FGI21_02015</name>
</gene>
<evidence type="ECO:0000256" key="4">
    <source>
        <dbReference type="ARBA" id="ARBA00022519"/>
    </source>
</evidence>
<dbReference type="InterPro" id="IPR045621">
    <property type="entry name" value="BPD_transp_1_N"/>
</dbReference>
<feature type="transmembrane region" description="Helical" evidence="8">
    <location>
        <begin position="236"/>
        <end position="255"/>
    </location>
</feature>
<evidence type="ECO:0000256" key="3">
    <source>
        <dbReference type="ARBA" id="ARBA00022475"/>
    </source>
</evidence>
<name>A0AAE7CZ29_9GAMM</name>
<evidence type="ECO:0000256" key="7">
    <source>
        <dbReference type="ARBA" id="ARBA00023136"/>
    </source>
</evidence>
<evidence type="ECO:0000259" key="9">
    <source>
        <dbReference type="PROSITE" id="PS50928"/>
    </source>
</evidence>
<feature type="transmembrane region" description="Helical" evidence="8">
    <location>
        <begin position="282"/>
        <end position="303"/>
    </location>
</feature>
<dbReference type="Proteomes" id="UP000824976">
    <property type="component" value="Chromosome"/>
</dbReference>
<evidence type="ECO:0000313" key="11">
    <source>
        <dbReference type="EMBL" id="QYM94267.1"/>
    </source>
</evidence>
<dbReference type="GO" id="GO:0005886">
    <property type="term" value="C:plasma membrane"/>
    <property type="evidence" value="ECO:0007669"/>
    <property type="project" value="UniProtKB-SubCell"/>
</dbReference>
<evidence type="ECO:0000256" key="5">
    <source>
        <dbReference type="ARBA" id="ARBA00022692"/>
    </source>
</evidence>
<evidence type="ECO:0000313" key="13">
    <source>
        <dbReference type="Proteomes" id="UP000824976"/>
    </source>
</evidence>
<organism evidence="10 12">
    <name type="scientific">Dickeya zeae</name>
    <dbReference type="NCBI Taxonomy" id="204042"/>
    <lineage>
        <taxon>Bacteria</taxon>
        <taxon>Pseudomonadati</taxon>
        <taxon>Pseudomonadota</taxon>
        <taxon>Gammaproteobacteria</taxon>
        <taxon>Enterobacterales</taxon>
        <taxon>Pectobacteriaceae</taxon>
        <taxon>Dickeya</taxon>
    </lineage>
</organism>
<dbReference type="Gene3D" id="1.10.3720.10">
    <property type="entry name" value="MetI-like"/>
    <property type="match status" value="1"/>
</dbReference>
<sequence>MIPCWQRVTTGIVRPVTRPPSMSSFYQQIWGTAARPGKVLGGFLSLCLTLLGLLFFTFLLTHLASVDQVLPVTGEHASDATYSQVRQQLGLDKPLWLQFWDYLCALMQGDFGVSRTTSQPVLDDLLRTFPATFELATCAIVLGFGGGITLALLSALKPGGVLDYLVRGVALLGYSVPVFWIGLLSLLLFYSVLHWSAGPGRVDDIYQYSAELPTGFVLFGNWNNDFMMLRNALAHLWLPACVLGFVSMASIARMLRTALLEESGKEYVTLARAMGASRWRILLFHILPNIQTVMVTVLMLSYASLLEGAILVETVFSWPGVGRYLTTALFAADIPAVLGATLLIGVCFILLNALADALIFLLDPRTR</sequence>